<accession>A0A2S5KQ36</accession>
<dbReference type="EMBL" id="PRLP01000038">
    <property type="protein sequence ID" value="PPC76878.1"/>
    <property type="molecule type" value="Genomic_DNA"/>
</dbReference>
<dbReference type="OrthoDB" id="9806180at2"/>
<dbReference type="InterPro" id="IPR029058">
    <property type="entry name" value="AB_hydrolase_fold"/>
</dbReference>
<dbReference type="PROSITE" id="PS01173">
    <property type="entry name" value="LIPASE_GDXG_HIS"/>
    <property type="match status" value="1"/>
</dbReference>
<sequence>MALHPEIEAFLELIELGTLNGMRKPLEQQTPERARQEFDNASALLDQPPKAMASVENLSIRSRDGAGLPLRLYRPLATTASSPVLLYLHGGGYCVGSLDSHDILCRALASYSGFAVLAVGYRLAPEHRFPTAFNDVMDVYQWLQQHGSQAALDPTRIAVGGDSAGGTLATALCLQAREQHDWHPPVTQVLIYPVTAAEMNSASHQHYAEGHLLEASTLRWFYDNYLNQPGERHDWRFAPSQAQDLRQLPPALVIVAECDPLADEAQDYARQLQQAGNKVECRVYAGMTHDFIRMGNMVEEAEQVQRLIGEWLQRSIS</sequence>
<protein>
    <submittedName>
        <fullName evidence="4">Alpha/beta hydrolase</fullName>
    </submittedName>
</protein>
<dbReference type="InterPro" id="IPR002168">
    <property type="entry name" value="Lipase_GDXG_HIS_AS"/>
</dbReference>
<dbReference type="Pfam" id="PF07859">
    <property type="entry name" value="Abhydrolase_3"/>
    <property type="match status" value="1"/>
</dbReference>
<gene>
    <name evidence="4" type="ORF">C4K68_13140</name>
</gene>
<organism evidence="4 5">
    <name type="scientific">Proteobacteria bacterium 228</name>
    <dbReference type="NCBI Taxonomy" id="2083153"/>
    <lineage>
        <taxon>Bacteria</taxon>
        <taxon>Pseudomonadati</taxon>
        <taxon>Pseudomonadota</taxon>
    </lineage>
</organism>
<evidence type="ECO:0000259" key="3">
    <source>
        <dbReference type="Pfam" id="PF07859"/>
    </source>
</evidence>
<feature type="domain" description="Alpha/beta hydrolase fold-3" evidence="3">
    <location>
        <begin position="85"/>
        <end position="292"/>
    </location>
</feature>
<dbReference type="PANTHER" id="PTHR48081">
    <property type="entry name" value="AB HYDROLASE SUPERFAMILY PROTEIN C4A8.06C"/>
    <property type="match status" value="1"/>
</dbReference>
<dbReference type="InterPro" id="IPR013094">
    <property type="entry name" value="AB_hydrolase_3"/>
</dbReference>
<dbReference type="FunFam" id="3.40.50.1820:FF:000089">
    <property type="entry name" value="Alpha/beta hydrolase"/>
    <property type="match status" value="1"/>
</dbReference>
<dbReference type="AlphaFoldDB" id="A0A2S5KQ36"/>
<name>A0A2S5KQ36_9PROT</name>
<dbReference type="Gene3D" id="3.40.50.1820">
    <property type="entry name" value="alpha/beta hydrolase"/>
    <property type="match status" value="1"/>
</dbReference>
<keyword evidence="2 4" id="KW-0378">Hydrolase</keyword>
<evidence type="ECO:0000256" key="1">
    <source>
        <dbReference type="ARBA" id="ARBA00010515"/>
    </source>
</evidence>
<evidence type="ECO:0000256" key="2">
    <source>
        <dbReference type="ARBA" id="ARBA00022801"/>
    </source>
</evidence>
<comment type="similarity">
    <text evidence="1">Belongs to the 'GDXG' lipolytic enzyme family.</text>
</comment>
<evidence type="ECO:0000313" key="4">
    <source>
        <dbReference type="EMBL" id="PPC76878.1"/>
    </source>
</evidence>
<dbReference type="SUPFAM" id="SSF53474">
    <property type="entry name" value="alpha/beta-Hydrolases"/>
    <property type="match status" value="1"/>
</dbReference>
<dbReference type="InterPro" id="IPR050300">
    <property type="entry name" value="GDXG_lipolytic_enzyme"/>
</dbReference>
<proteinExistence type="inferred from homology"/>
<dbReference type="Proteomes" id="UP000238196">
    <property type="component" value="Unassembled WGS sequence"/>
</dbReference>
<evidence type="ECO:0000313" key="5">
    <source>
        <dbReference type="Proteomes" id="UP000238196"/>
    </source>
</evidence>
<dbReference type="PANTHER" id="PTHR48081:SF8">
    <property type="entry name" value="ALPHA_BETA HYDROLASE FOLD-3 DOMAIN-CONTAINING PROTEIN-RELATED"/>
    <property type="match status" value="1"/>
</dbReference>
<comment type="caution">
    <text evidence="4">The sequence shown here is derived from an EMBL/GenBank/DDBJ whole genome shotgun (WGS) entry which is preliminary data.</text>
</comment>
<reference evidence="4 5" key="1">
    <citation type="submission" date="2018-02" db="EMBL/GenBank/DDBJ databases">
        <title>novel marine gammaproteobacteria from coastal saline agro ecosystem.</title>
        <authorList>
            <person name="Krishnan R."/>
            <person name="Ramesh Kumar N."/>
        </authorList>
    </citation>
    <scope>NUCLEOTIDE SEQUENCE [LARGE SCALE GENOMIC DNA]</scope>
    <source>
        <strain evidence="4 5">228</strain>
    </source>
</reference>
<dbReference type="GO" id="GO:0016787">
    <property type="term" value="F:hydrolase activity"/>
    <property type="evidence" value="ECO:0007669"/>
    <property type="project" value="UniProtKB-KW"/>
</dbReference>